<feature type="region of interest" description="Disordered" evidence="1">
    <location>
        <begin position="53"/>
        <end position="126"/>
    </location>
</feature>
<name>A0A943I4L8_9FIRM</name>
<feature type="compositionally biased region" description="Pro residues" evidence="1">
    <location>
        <begin position="114"/>
        <end position="126"/>
    </location>
</feature>
<reference evidence="3" key="1">
    <citation type="submission" date="2021-02" db="EMBL/GenBank/DDBJ databases">
        <title>Infant gut strain persistence is associated with maternal origin, phylogeny, and functional potential including surface adhesion and iron acquisition.</title>
        <authorList>
            <person name="Lou Y.C."/>
        </authorList>
    </citation>
    <scope>NUCLEOTIDE SEQUENCE</scope>
    <source>
        <strain evidence="3">L3_106_000M1_dasL3_106_000M1_concoct_15</strain>
    </source>
</reference>
<dbReference type="AlphaFoldDB" id="A0A943I4L8"/>
<comment type="caution">
    <text evidence="3">The sequence shown here is derived from an EMBL/GenBank/DDBJ whole genome shotgun (WGS) entry which is preliminary data.</text>
</comment>
<accession>A0A943I4L8</accession>
<protein>
    <submittedName>
        <fullName evidence="3">Uncharacterized protein</fullName>
    </submittedName>
</protein>
<keyword evidence="2" id="KW-0472">Membrane</keyword>
<feature type="compositionally biased region" description="Polar residues" evidence="1">
    <location>
        <begin position="82"/>
        <end position="109"/>
    </location>
</feature>
<evidence type="ECO:0000256" key="2">
    <source>
        <dbReference type="SAM" id="Phobius"/>
    </source>
</evidence>
<dbReference type="EMBL" id="JAGZCZ010000007">
    <property type="protein sequence ID" value="MBS5520042.1"/>
    <property type="molecule type" value="Genomic_DNA"/>
</dbReference>
<evidence type="ECO:0000313" key="4">
    <source>
        <dbReference type="Proteomes" id="UP000754226"/>
    </source>
</evidence>
<gene>
    <name evidence="3" type="ORF">KHX13_06925</name>
</gene>
<evidence type="ECO:0000313" key="3">
    <source>
        <dbReference type="EMBL" id="MBS5520042.1"/>
    </source>
</evidence>
<keyword evidence="2" id="KW-1133">Transmembrane helix</keyword>
<feature type="compositionally biased region" description="Basic and acidic residues" evidence="1">
    <location>
        <begin position="53"/>
        <end position="67"/>
    </location>
</feature>
<keyword evidence="2" id="KW-0812">Transmembrane</keyword>
<feature type="transmembrane region" description="Helical" evidence="2">
    <location>
        <begin position="20"/>
        <end position="39"/>
    </location>
</feature>
<proteinExistence type="predicted"/>
<organism evidence="3 4">
    <name type="scientific">Acidaminococcus intestini</name>
    <dbReference type="NCBI Taxonomy" id="187327"/>
    <lineage>
        <taxon>Bacteria</taxon>
        <taxon>Bacillati</taxon>
        <taxon>Bacillota</taxon>
        <taxon>Negativicutes</taxon>
        <taxon>Acidaminococcales</taxon>
        <taxon>Acidaminococcaceae</taxon>
        <taxon>Acidaminococcus</taxon>
    </lineage>
</organism>
<sequence>MVFSFQKASKKTDSPHSRGRITTVIALILMALLAGGLFFRNTALKAKEREKARQEEMVKRQQADKARALKKAKKEVGVHQPMSPNLPQSGQKKLSKGPTPSSLPQTPVQQPLHAAPPTPIKPIKPR</sequence>
<dbReference type="Proteomes" id="UP000754226">
    <property type="component" value="Unassembled WGS sequence"/>
</dbReference>
<evidence type="ECO:0000256" key="1">
    <source>
        <dbReference type="SAM" id="MobiDB-lite"/>
    </source>
</evidence>